<gene>
    <name evidence="2" type="ORF">F2Q70_00000596</name>
</gene>
<dbReference type="InterPro" id="IPR038823">
    <property type="entry name" value="MED2_plant"/>
</dbReference>
<evidence type="ECO:0000256" key="1">
    <source>
        <dbReference type="SAM" id="MobiDB-lite"/>
    </source>
</evidence>
<sequence>MDYYKPSEDFEVNNLQSLVDFDVTGSLANPVPFKLDKDGVLGGFEDLSGKEVEFVSFASQDADATVIIPSQQESTIVGKISRRVSLVRFPKPKELLETMTVETQQKLVRGAATSSSLTNSNPAQSSRRKRKKSEPSSSKHLGSGS</sequence>
<dbReference type="PANTHER" id="PTHR36407">
    <property type="entry name" value="MEDIATOR-ASSOCIATED PROTEIN 2"/>
    <property type="match status" value="1"/>
</dbReference>
<evidence type="ECO:0000313" key="2">
    <source>
        <dbReference type="EMBL" id="KAF2576435.1"/>
    </source>
</evidence>
<dbReference type="EMBL" id="QGKY02001015">
    <property type="protein sequence ID" value="KAF2576435.1"/>
    <property type="molecule type" value="Genomic_DNA"/>
</dbReference>
<accession>A0A8S9J2S8</accession>
<dbReference type="PANTHER" id="PTHR36407:SF1">
    <property type="entry name" value="MEDIATOR-ASSOCIATED PROTEIN 2"/>
    <property type="match status" value="1"/>
</dbReference>
<organism evidence="2">
    <name type="scientific">Brassica cretica</name>
    <name type="common">Mustard</name>
    <dbReference type="NCBI Taxonomy" id="69181"/>
    <lineage>
        <taxon>Eukaryota</taxon>
        <taxon>Viridiplantae</taxon>
        <taxon>Streptophyta</taxon>
        <taxon>Embryophyta</taxon>
        <taxon>Tracheophyta</taxon>
        <taxon>Spermatophyta</taxon>
        <taxon>Magnoliopsida</taxon>
        <taxon>eudicotyledons</taxon>
        <taxon>Gunneridae</taxon>
        <taxon>Pentapetalae</taxon>
        <taxon>rosids</taxon>
        <taxon>malvids</taxon>
        <taxon>Brassicales</taxon>
        <taxon>Brassicaceae</taxon>
        <taxon>Brassiceae</taxon>
        <taxon>Brassica</taxon>
    </lineage>
</organism>
<feature type="region of interest" description="Disordered" evidence="1">
    <location>
        <begin position="107"/>
        <end position="145"/>
    </location>
</feature>
<feature type="compositionally biased region" description="Polar residues" evidence="1">
    <location>
        <begin position="107"/>
        <end position="124"/>
    </location>
</feature>
<reference evidence="2" key="1">
    <citation type="submission" date="2019-12" db="EMBL/GenBank/DDBJ databases">
        <title>Genome sequencing and annotation of Brassica cretica.</title>
        <authorList>
            <person name="Studholme D.J."/>
            <person name="Sarris P.F."/>
        </authorList>
    </citation>
    <scope>NUCLEOTIDE SEQUENCE</scope>
    <source>
        <strain evidence="2">PFS-102/07</strain>
        <tissue evidence="2">Leaf</tissue>
    </source>
</reference>
<dbReference type="AlphaFoldDB" id="A0A8S9J2S8"/>
<protein>
    <submittedName>
        <fullName evidence="2">Uncharacterized protein</fullName>
    </submittedName>
</protein>
<comment type="caution">
    <text evidence="2">The sequence shown here is derived from an EMBL/GenBank/DDBJ whole genome shotgun (WGS) entry which is preliminary data.</text>
</comment>
<proteinExistence type="predicted"/>
<name>A0A8S9J2S8_BRACR</name>